<feature type="region of interest" description="Disordered" evidence="1">
    <location>
        <begin position="18"/>
        <end position="79"/>
    </location>
</feature>
<gene>
    <name evidence="2" type="ORF">NQ317_013075</name>
</gene>
<evidence type="ECO:0000313" key="3">
    <source>
        <dbReference type="Proteomes" id="UP001162164"/>
    </source>
</evidence>
<sequence>MGNHINLVEDVYTEQLQTMDNRTEMPSTSDGDVVESESFENIQSEHSDQGHPKDSLNAYDADNLMHEEDSDDSLKDPDFEPEVAQVEEYEDMEEEEEKEHYLKLGRRRFGKLNAHWVKNIPIHVVVFNLKKYRKKAVLVTFEVQYKAK</sequence>
<protein>
    <submittedName>
        <fullName evidence="2">Uncharacterized protein</fullName>
    </submittedName>
</protein>
<proteinExistence type="predicted"/>
<feature type="compositionally biased region" description="Polar residues" evidence="1">
    <location>
        <begin position="18"/>
        <end position="30"/>
    </location>
</feature>
<comment type="caution">
    <text evidence="2">The sequence shown here is derived from an EMBL/GenBank/DDBJ whole genome shotgun (WGS) entry which is preliminary data.</text>
</comment>
<dbReference type="Proteomes" id="UP001162164">
    <property type="component" value="Unassembled WGS sequence"/>
</dbReference>
<name>A0ABQ9IT22_9CUCU</name>
<dbReference type="EMBL" id="JAPWTJ010002921">
    <property type="protein sequence ID" value="KAJ8963985.1"/>
    <property type="molecule type" value="Genomic_DNA"/>
</dbReference>
<evidence type="ECO:0000256" key="1">
    <source>
        <dbReference type="SAM" id="MobiDB-lite"/>
    </source>
</evidence>
<keyword evidence="3" id="KW-1185">Reference proteome</keyword>
<accession>A0ABQ9IT22</accession>
<organism evidence="2 3">
    <name type="scientific">Molorchus minor</name>
    <dbReference type="NCBI Taxonomy" id="1323400"/>
    <lineage>
        <taxon>Eukaryota</taxon>
        <taxon>Metazoa</taxon>
        <taxon>Ecdysozoa</taxon>
        <taxon>Arthropoda</taxon>
        <taxon>Hexapoda</taxon>
        <taxon>Insecta</taxon>
        <taxon>Pterygota</taxon>
        <taxon>Neoptera</taxon>
        <taxon>Endopterygota</taxon>
        <taxon>Coleoptera</taxon>
        <taxon>Polyphaga</taxon>
        <taxon>Cucujiformia</taxon>
        <taxon>Chrysomeloidea</taxon>
        <taxon>Cerambycidae</taxon>
        <taxon>Lamiinae</taxon>
        <taxon>Monochamini</taxon>
        <taxon>Molorchus</taxon>
    </lineage>
</organism>
<feature type="compositionally biased region" description="Basic and acidic residues" evidence="1">
    <location>
        <begin position="43"/>
        <end position="54"/>
    </location>
</feature>
<reference evidence="2" key="1">
    <citation type="journal article" date="2023" name="Insect Mol. Biol.">
        <title>Genome sequencing provides insights into the evolution of gene families encoding plant cell wall-degrading enzymes in longhorned beetles.</title>
        <authorList>
            <person name="Shin N.R."/>
            <person name="Okamura Y."/>
            <person name="Kirsch R."/>
            <person name="Pauchet Y."/>
        </authorList>
    </citation>
    <scope>NUCLEOTIDE SEQUENCE</scope>
    <source>
        <strain evidence="2">MMC_N1</strain>
    </source>
</reference>
<evidence type="ECO:0000313" key="2">
    <source>
        <dbReference type="EMBL" id="KAJ8963985.1"/>
    </source>
</evidence>
<feature type="compositionally biased region" description="Basic and acidic residues" evidence="1">
    <location>
        <begin position="63"/>
        <end position="78"/>
    </location>
</feature>